<evidence type="ECO:0000313" key="2">
    <source>
        <dbReference type="EMBL" id="AYA99985.1"/>
    </source>
</evidence>
<dbReference type="SUPFAM" id="SSF53187">
    <property type="entry name" value="Zn-dependent exopeptidases"/>
    <property type="match status" value="1"/>
</dbReference>
<dbReference type="GO" id="GO:0030288">
    <property type="term" value="C:outer membrane-bounded periplasmic space"/>
    <property type="evidence" value="ECO:0007669"/>
    <property type="project" value="TreeGrafter"/>
</dbReference>
<keyword evidence="3" id="KW-1185">Reference proteome</keyword>
<evidence type="ECO:0000313" key="3">
    <source>
        <dbReference type="Proteomes" id="UP000265562"/>
    </source>
</evidence>
<dbReference type="PANTHER" id="PTHR30404">
    <property type="entry name" value="N-ACETYLMURAMOYL-L-ALANINE AMIDASE"/>
    <property type="match status" value="1"/>
</dbReference>
<dbReference type="RefSeq" id="WP_111525478.1">
    <property type="nucleotide sequence ID" value="NZ_CP032364.1"/>
</dbReference>
<dbReference type="Proteomes" id="UP000265562">
    <property type="component" value="Chromosome"/>
</dbReference>
<proteinExistence type="predicted"/>
<dbReference type="Gene3D" id="3.40.630.40">
    <property type="entry name" value="Zn-dependent exopeptidases"/>
    <property type="match status" value="1"/>
</dbReference>
<dbReference type="GO" id="GO:0009253">
    <property type="term" value="P:peptidoglycan catabolic process"/>
    <property type="evidence" value="ECO:0007669"/>
    <property type="project" value="InterPro"/>
</dbReference>
<dbReference type="OrthoDB" id="9794294at2"/>
<organism evidence="2 3">
    <name type="scientific">Lachnoanaerobaculum umeaense</name>
    <dbReference type="NCBI Taxonomy" id="617123"/>
    <lineage>
        <taxon>Bacteria</taxon>
        <taxon>Bacillati</taxon>
        <taxon>Bacillota</taxon>
        <taxon>Clostridia</taxon>
        <taxon>Lachnospirales</taxon>
        <taxon>Lachnospiraceae</taxon>
        <taxon>Lachnoanaerobaculum</taxon>
    </lineage>
</organism>
<reference evidence="2 3" key="1">
    <citation type="submission" date="2018-09" db="EMBL/GenBank/DDBJ databases">
        <title>Genome sequencing of Lachnoanaerobaculum umeaense DSM 23576.</title>
        <authorList>
            <person name="Kook J.-K."/>
            <person name="Park S.-N."/>
            <person name="Lim Y.K."/>
        </authorList>
    </citation>
    <scope>NUCLEOTIDE SEQUENCE [LARGE SCALE GENOMIC DNA]</scope>
    <source>
        <strain evidence="3">DSM 23576 \ CCUG 58757</strain>
    </source>
</reference>
<dbReference type="CDD" id="cd02696">
    <property type="entry name" value="MurNAc-LAA"/>
    <property type="match status" value="1"/>
</dbReference>
<dbReference type="EMBL" id="CP032364">
    <property type="protein sequence ID" value="AYA99985.1"/>
    <property type="molecule type" value="Genomic_DNA"/>
</dbReference>
<accession>A0A385Q188</accession>
<dbReference type="KEGG" id="lua:D4A81_08550"/>
<keyword evidence="1" id="KW-0378">Hydrolase</keyword>
<dbReference type="AlphaFoldDB" id="A0A385Q188"/>
<gene>
    <name evidence="2" type="ORF">D4A81_08550</name>
</gene>
<name>A0A385Q188_9FIRM</name>
<dbReference type="InterPro" id="IPR050695">
    <property type="entry name" value="N-acetylmuramoyl_amidase_3"/>
</dbReference>
<protein>
    <submittedName>
        <fullName evidence="2">N-acetylmuramoyl-L-alanine amidase</fullName>
    </submittedName>
</protein>
<dbReference type="InterPro" id="IPR002508">
    <property type="entry name" value="MurNAc-LAA_cat"/>
</dbReference>
<dbReference type="GO" id="GO:0008745">
    <property type="term" value="F:N-acetylmuramoyl-L-alanine amidase activity"/>
    <property type="evidence" value="ECO:0007669"/>
    <property type="project" value="InterPro"/>
</dbReference>
<dbReference type="Pfam" id="PF01520">
    <property type="entry name" value="Amidase_3"/>
    <property type="match status" value="1"/>
</dbReference>
<evidence type="ECO:0000256" key="1">
    <source>
        <dbReference type="ARBA" id="ARBA00022801"/>
    </source>
</evidence>
<dbReference type="PANTHER" id="PTHR30404:SF0">
    <property type="entry name" value="N-ACETYLMURAMOYL-L-ALANINE AMIDASE AMIC"/>
    <property type="match status" value="1"/>
</dbReference>
<sequence>MSKKIILALFVFAFAILILPKNTYALEANVKTAIDSLDFDRKSKNEINLYFSNTDVNEVSRYSILKRDKSSKDFKEIKSISAKDEKTSNLSYTDKISVSGYVRYEYRVDAYLKNGKVLKGKSIYASNVLICIDPGHFQTKNSVDGEDGYGYSESMTVLKLGLSLKDTLKKNYGISSVLTRTTESITIDGFTDKNLDGGHISLRGDMAGRIGADLFISLHTNSNNSHANGYPTDSQPLSINKPLIILNSLAKENELCINIANNIGANLSNVNFNEGLAKSKDFDTVKKGSIGEWTVAKNDSTTINGSVYYRLGENGDYYGVLRGANIAGVPGMIVEHGFHSVPEVRKKAMQSDLINKWSDADAKAISSGFGF</sequence>